<keyword evidence="2" id="KW-0255">Endonuclease</keyword>
<keyword evidence="3" id="KW-0378">Hydrolase</keyword>
<name>A0A7C4PJY1_9CHLR</name>
<sequence>MPVSDLISLVLVLRPAEAPGRALPLWWGAAAHALFLSAVRQVNPELASRLHDEQGPRPFTVSNLLGAARELTPSRQVALRFTALQAEVASALLEASSAGGPLAPGARLELDYLPFVVERALLAPAEHPWAGESSYRQLMSARLVQTAPPRRLRLRLASPTGFRSAEKQQPFPLPELVFGSLLERWNSFSPMAFPADVRRFAAECLGVSAFNLRTRSARLKEGGLRIGCVGEVTFTALNYDRYWMSLVHTLAAFAFFSGVGASTPLGFGQASLAPEEQAGSGPGRPAGEGQEQEQE</sequence>
<feature type="domain" description="CRISPR-associated protein Cas6 C-terminal" evidence="6">
    <location>
        <begin position="154"/>
        <end position="269"/>
    </location>
</feature>
<gene>
    <name evidence="8" type="primary">cas6</name>
    <name evidence="8" type="ORF">ENT37_10175</name>
</gene>
<dbReference type="InterPro" id="IPR010156">
    <property type="entry name" value="CRISPR-assoc_prot_Cas6"/>
</dbReference>
<dbReference type="Gene3D" id="3.30.70.1900">
    <property type="match status" value="1"/>
</dbReference>
<dbReference type="CDD" id="cd21141">
    <property type="entry name" value="Cas6_III-like"/>
    <property type="match status" value="1"/>
</dbReference>
<dbReference type="Pfam" id="PF10040">
    <property type="entry name" value="CRISPR_Cas6"/>
    <property type="match status" value="1"/>
</dbReference>
<dbReference type="Gene3D" id="3.30.70.1890">
    <property type="match status" value="1"/>
</dbReference>
<reference evidence="8" key="1">
    <citation type="journal article" date="2020" name="mSystems">
        <title>Genome- and Community-Level Interaction Insights into Carbon Utilization and Element Cycling Functions of Hydrothermarchaeota in Hydrothermal Sediment.</title>
        <authorList>
            <person name="Zhou Z."/>
            <person name="Liu Y."/>
            <person name="Xu W."/>
            <person name="Pan J."/>
            <person name="Luo Z.H."/>
            <person name="Li M."/>
        </authorList>
    </citation>
    <scope>NUCLEOTIDE SEQUENCE [LARGE SCALE GENOMIC DNA]</scope>
    <source>
        <strain evidence="8">SpSt-573</strain>
    </source>
</reference>
<evidence type="ECO:0000313" key="8">
    <source>
        <dbReference type="EMBL" id="HGS22223.1"/>
    </source>
</evidence>
<accession>A0A7C4PJY1</accession>
<dbReference type="GO" id="GO:0016788">
    <property type="term" value="F:hydrolase activity, acting on ester bonds"/>
    <property type="evidence" value="ECO:0007669"/>
    <property type="project" value="InterPro"/>
</dbReference>
<evidence type="ECO:0000256" key="2">
    <source>
        <dbReference type="ARBA" id="ARBA00022759"/>
    </source>
</evidence>
<dbReference type="InterPro" id="IPR045747">
    <property type="entry name" value="CRISPR-assoc_prot_Cas6_N_sf"/>
</dbReference>
<feature type="domain" description="CRISPR-associated protein Cas6-like N-terminal" evidence="7">
    <location>
        <begin position="8"/>
        <end position="66"/>
    </location>
</feature>
<dbReference type="GO" id="GO:0051607">
    <property type="term" value="P:defense response to virus"/>
    <property type="evidence" value="ECO:0007669"/>
    <property type="project" value="UniProtKB-KW"/>
</dbReference>
<feature type="region of interest" description="Disordered" evidence="5">
    <location>
        <begin position="270"/>
        <end position="295"/>
    </location>
</feature>
<keyword evidence="4" id="KW-0051">Antiviral defense</keyword>
<evidence type="ECO:0000256" key="5">
    <source>
        <dbReference type="SAM" id="MobiDB-lite"/>
    </source>
</evidence>
<dbReference type="EMBL" id="DSYK01000498">
    <property type="protein sequence ID" value="HGS22223.1"/>
    <property type="molecule type" value="Genomic_DNA"/>
</dbReference>
<evidence type="ECO:0000259" key="6">
    <source>
        <dbReference type="Pfam" id="PF10040"/>
    </source>
</evidence>
<evidence type="ECO:0000256" key="1">
    <source>
        <dbReference type="ARBA" id="ARBA00022722"/>
    </source>
</evidence>
<protein>
    <submittedName>
        <fullName evidence="8">CRISPR-associated endoribonuclease Cas6</fullName>
    </submittedName>
</protein>
<dbReference type="AlphaFoldDB" id="A0A7C4PJY1"/>
<organism evidence="8">
    <name type="scientific">Anaerolinea thermolimosa</name>
    <dbReference type="NCBI Taxonomy" id="229919"/>
    <lineage>
        <taxon>Bacteria</taxon>
        <taxon>Bacillati</taxon>
        <taxon>Chloroflexota</taxon>
        <taxon>Anaerolineae</taxon>
        <taxon>Anaerolineales</taxon>
        <taxon>Anaerolineaceae</taxon>
        <taxon>Anaerolinea</taxon>
    </lineage>
</organism>
<evidence type="ECO:0000256" key="3">
    <source>
        <dbReference type="ARBA" id="ARBA00022801"/>
    </source>
</evidence>
<evidence type="ECO:0000259" key="7">
    <source>
        <dbReference type="Pfam" id="PF19308"/>
    </source>
</evidence>
<keyword evidence="1" id="KW-0540">Nuclease</keyword>
<dbReference type="InterPro" id="IPR045648">
    <property type="entry name" value="CRISPR-assoc_Cas6-like_N"/>
</dbReference>
<proteinExistence type="predicted"/>
<dbReference type="GO" id="GO:0004519">
    <property type="term" value="F:endonuclease activity"/>
    <property type="evidence" value="ECO:0007669"/>
    <property type="project" value="UniProtKB-KW"/>
</dbReference>
<comment type="caution">
    <text evidence="8">The sequence shown here is derived from an EMBL/GenBank/DDBJ whole genome shotgun (WGS) entry which is preliminary data.</text>
</comment>
<dbReference type="Pfam" id="PF19308">
    <property type="entry name" value="CRISPR_Cas6_N"/>
    <property type="match status" value="1"/>
</dbReference>
<dbReference type="NCBIfam" id="TIGR01877">
    <property type="entry name" value="cas_cas6"/>
    <property type="match status" value="1"/>
</dbReference>
<evidence type="ECO:0000256" key="4">
    <source>
        <dbReference type="ARBA" id="ARBA00023118"/>
    </source>
</evidence>
<dbReference type="InterPro" id="IPR019267">
    <property type="entry name" value="CRISPR-assoc_Cas6_C"/>
</dbReference>